<dbReference type="InterPro" id="IPR027417">
    <property type="entry name" value="P-loop_NTPase"/>
</dbReference>
<dbReference type="Proteomes" id="UP000004622">
    <property type="component" value="Unassembled WGS sequence"/>
</dbReference>
<proteinExistence type="inferred from homology"/>
<comment type="caution">
    <text evidence="9">The sequence shown here is derived from an EMBL/GenBank/DDBJ whole genome shotgun (WGS) entry which is preliminary data.</text>
</comment>
<comment type="similarity">
    <text evidence="1">Belongs to the ABC transporter superfamily.</text>
</comment>
<evidence type="ECO:0000256" key="3">
    <source>
        <dbReference type="ARBA" id="ARBA00022741"/>
    </source>
</evidence>
<sequence>MIRLDGAGVRFGARWVFRDVNLPVEEGTCLALLGPNGRGKTTLIRSLVGLQRLHEGARAAPPLIGYVPQAGSAPAQYRVLDMVVMGRAKALGVFGAPAQDDYAAARSALSRVGLAAIAERSFSVLSGGERQLVLVARALATGAKTIVLDEPSSALDLANQRRLLALIGDLTRDPAFTVIFSTHHPQHALYLADAVAMMMAEEVMHGVVDTIMTERNLQKLYGVEVRRVAVPGSCDALVPILDRPPRHAARLSPGRAAAPELATEGDAR</sequence>
<dbReference type="Pfam" id="PF00005">
    <property type="entry name" value="ABC_tran"/>
    <property type="match status" value="1"/>
</dbReference>
<protein>
    <submittedName>
        <fullName evidence="9">ABC transporter-like protein</fullName>
    </submittedName>
</protein>
<dbReference type="InterPro" id="IPR050153">
    <property type="entry name" value="Metal_Ion_Import_ABC"/>
</dbReference>
<accession>I5BVC4</accession>
<dbReference type="InterPro" id="IPR003593">
    <property type="entry name" value="AAA+_ATPase"/>
</dbReference>
<keyword evidence="5" id="KW-0862">Zinc</keyword>
<evidence type="ECO:0000256" key="4">
    <source>
        <dbReference type="ARBA" id="ARBA00022840"/>
    </source>
</evidence>
<evidence type="ECO:0000256" key="7">
    <source>
        <dbReference type="SAM" id="MobiDB-lite"/>
    </source>
</evidence>
<dbReference type="GO" id="GO:0016887">
    <property type="term" value="F:ATP hydrolysis activity"/>
    <property type="evidence" value="ECO:0007669"/>
    <property type="project" value="InterPro"/>
</dbReference>
<dbReference type="PANTHER" id="PTHR42734">
    <property type="entry name" value="METAL TRANSPORT SYSTEM ATP-BINDING PROTEIN TM_0124-RELATED"/>
    <property type="match status" value="1"/>
</dbReference>
<keyword evidence="4" id="KW-0067">ATP-binding</keyword>
<evidence type="ECO:0000256" key="2">
    <source>
        <dbReference type="ARBA" id="ARBA00022448"/>
    </source>
</evidence>
<feature type="domain" description="ABC transporter" evidence="8">
    <location>
        <begin position="2"/>
        <end position="225"/>
    </location>
</feature>
<dbReference type="OrthoDB" id="9805601at2"/>
<keyword evidence="5" id="KW-0864">Zinc transport</keyword>
<dbReference type="EMBL" id="AJXZ01000038">
    <property type="protein sequence ID" value="EIM73526.1"/>
    <property type="molecule type" value="Genomic_DNA"/>
</dbReference>
<dbReference type="PANTHER" id="PTHR42734:SF6">
    <property type="entry name" value="MOLYBDATE IMPORT ATP-BINDING PROTEIN MOLC"/>
    <property type="match status" value="1"/>
</dbReference>
<gene>
    <name evidence="9" type="ORF">A33O_15156</name>
</gene>
<dbReference type="GO" id="GO:0006829">
    <property type="term" value="P:zinc ion transport"/>
    <property type="evidence" value="ECO:0007669"/>
    <property type="project" value="UniProtKB-KW"/>
</dbReference>
<dbReference type="SMART" id="SM00382">
    <property type="entry name" value="AAA"/>
    <property type="match status" value="1"/>
</dbReference>
<reference evidence="9 10" key="1">
    <citation type="journal article" date="2012" name="J. Bacteriol.">
        <title>Genome Sequence of Nitratireductor aquibiodomus Strain RA22.</title>
        <authorList>
            <person name="Singh A."/>
            <person name="Jangir P.K."/>
            <person name="Kumari C."/>
            <person name="Sharma R."/>
        </authorList>
    </citation>
    <scope>NUCLEOTIDE SEQUENCE [LARGE SCALE GENOMIC DNA]</scope>
    <source>
        <strain evidence="9 10">RA22</strain>
    </source>
</reference>
<dbReference type="AlphaFoldDB" id="I5BVC4"/>
<keyword evidence="2" id="KW-0813">Transport</keyword>
<dbReference type="RefSeq" id="WP_007009375.1">
    <property type="nucleotide sequence ID" value="NZ_AJXZ01000038.1"/>
</dbReference>
<dbReference type="InterPro" id="IPR003439">
    <property type="entry name" value="ABC_transporter-like_ATP-bd"/>
</dbReference>
<evidence type="ECO:0000313" key="9">
    <source>
        <dbReference type="EMBL" id="EIM73526.1"/>
    </source>
</evidence>
<evidence type="ECO:0000259" key="8">
    <source>
        <dbReference type="PROSITE" id="PS50893"/>
    </source>
</evidence>
<dbReference type="SUPFAM" id="SSF52540">
    <property type="entry name" value="P-loop containing nucleoside triphosphate hydrolases"/>
    <property type="match status" value="1"/>
</dbReference>
<evidence type="ECO:0000256" key="6">
    <source>
        <dbReference type="ARBA" id="ARBA00023065"/>
    </source>
</evidence>
<keyword evidence="3" id="KW-0547">Nucleotide-binding</keyword>
<evidence type="ECO:0000313" key="10">
    <source>
        <dbReference type="Proteomes" id="UP000004622"/>
    </source>
</evidence>
<dbReference type="Gene3D" id="3.40.50.300">
    <property type="entry name" value="P-loop containing nucleotide triphosphate hydrolases"/>
    <property type="match status" value="1"/>
</dbReference>
<keyword evidence="6" id="KW-0406">Ion transport</keyword>
<dbReference type="PROSITE" id="PS50893">
    <property type="entry name" value="ABC_TRANSPORTER_2"/>
    <property type="match status" value="1"/>
</dbReference>
<feature type="region of interest" description="Disordered" evidence="7">
    <location>
        <begin position="248"/>
        <end position="268"/>
    </location>
</feature>
<dbReference type="InterPro" id="IPR017871">
    <property type="entry name" value="ABC_transporter-like_CS"/>
</dbReference>
<evidence type="ECO:0000256" key="1">
    <source>
        <dbReference type="ARBA" id="ARBA00005417"/>
    </source>
</evidence>
<organism evidence="9 10">
    <name type="scientific">Nitratireductor aquibiodomus RA22</name>
    <dbReference type="NCBI Taxonomy" id="1189611"/>
    <lineage>
        <taxon>Bacteria</taxon>
        <taxon>Pseudomonadati</taxon>
        <taxon>Pseudomonadota</taxon>
        <taxon>Alphaproteobacteria</taxon>
        <taxon>Hyphomicrobiales</taxon>
        <taxon>Phyllobacteriaceae</taxon>
        <taxon>Nitratireductor</taxon>
    </lineage>
</organism>
<name>I5BVC4_9HYPH</name>
<evidence type="ECO:0000256" key="5">
    <source>
        <dbReference type="ARBA" id="ARBA00022906"/>
    </source>
</evidence>
<dbReference type="PROSITE" id="PS00211">
    <property type="entry name" value="ABC_TRANSPORTER_1"/>
    <property type="match status" value="1"/>
</dbReference>
<dbReference type="GO" id="GO:0005524">
    <property type="term" value="F:ATP binding"/>
    <property type="evidence" value="ECO:0007669"/>
    <property type="project" value="UniProtKB-KW"/>
</dbReference>
<dbReference type="PATRIC" id="fig|1189611.3.peg.3064"/>